<dbReference type="Proteomes" id="UP000672032">
    <property type="component" value="Chromosome 5"/>
</dbReference>
<accession>A0A8A3PI37</accession>
<protein>
    <submittedName>
        <fullName evidence="1">Uncharacterized protein</fullName>
    </submittedName>
</protein>
<gene>
    <name evidence="1" type="ORF">DSL72_007595</name>
</gene>
<sequence>MDFDLKTRQGPYLGMANMAAYLRFKFAVTVPAAKPIISAAQSSRYHNRSPHVKYLLSLKDNDIFHTNYYALVYLVVSIRIEYLKLKETIRIASIKLDEFGFEIKPLKKMSIAEIRKEHEYATNFDSEDDILYIPNLMTADEILPCLLPAPEPAKPSGPPKKEPFVCDPYEPERYNNSHFPWGHPVPSHRVRNMMFLDPVDIGEAGQVELYQAFRDFQRAYMELERGADTWGPEFSIREDFLPRQ</sequence>
<evidence type="ECO:0000313" key="2">
    <source>
        <dbReference type="Proteomes" id="UP000672032"/>
    </source>
</evidence>
<dbReference type="OrthoDB" id="10594929at2759"/>
<organism evidence="1 2">
    <name type="scientific">Monilinia vaccinii-corymbosi</name>
    <dbReference type="NCBI Taxonomy" id="61207"/>
    <lineage>
        <taxon>Eukaryota</taxon>
        <taxon>Fungi</taxon>
        <taxon>Dikarya</taxon>
        <taxon>Ascomycota</taxon>
        <taxon>Pezizomycotina</taxon>
        <taxon>Leotiomycetes</taxon>
        <taxon>Helotiales</taxon>
        <taxon>Sclerotiniaceae</taxon>
        <taxon>Monilinia</taxon>
    </lineage>
</organism>
<dbReference type="EMBL" id="CP063409">
    <property type="protein sequence ID" value="QSZ34740.1"/>
    <property type="molecule type" value="Genomic_DNA"/>
</dbReference>
<name>A0A8A3PI37_9HELO</name>
<evidence type="ECO:0000313" key="1">
    <source>
        <dbReference type="EMBL" id="QSZ34740.1"/>
    </source>
</evidence>
<dbReference type="AlphaFoldDB" id="A0A8A3PI37"/>
<reference evidence="1" key="1">
    <citation type="submission" date="2020-10" db="EMBL/GenBank/DDBJ databases">
        <title>Genome Sequence of Monilinia vaccinii-corymbosi Sheds Light on Mummy Berry Disease Infection of Blueberry and Mating Type.</title>
        <authorList>
            <person name="Yow A.G."/>
            <person name="Zhang Y."/>
            <person name="Bansal K."/>
            <person name="Eacker S.M."/>
            <person name="Sullivan S."/>
            <person name="Liachko I."/>
            <person name="Cubeta M.A."/>
            <person name="Rollins J.A."/>
            <person name="Ashrafi H."/>
        </authorList>
    </citation>
    <scope>NUCLEOTIDE SEQUENCE</scope>
    <source>
        <strain evidence="1">RL-1</strain>
    </source>
</reference>
<proteinExistence type="predicted"/>
<keyword evidence="2" id="KW-1185">Reference proteome</keyword>